<gene>
    <name evidence="2" type="ORF">BT96DRAFT_950198</name>
</gene>
<dbReference type="OrthoDB" id="73076at2759"/>
<accession>A0A6A4GHX1</accession>
<evidence type="ECO:0000256" key="1">
    <source>
        <dbReference type="SAM" id="MobiDB-lite"/>
    </source>
</evidence>
<dbReference type="AlphaFoldDB" id="A0A6A4GHX1"/>
<protein>
    <submittedName>
        <fullName evidence="2">Uncharacterized protein</fullName>
    </submittedName>
</protein>
<reference evidence="2" key="1">
    <citation type="journal article" date="2019" name="Environ. Microbiol.">
        <title>Fungal ecological strategies reflected in gene transcription - a case study of two litter decomposers.</title>
        <authorList>
            <person name="Barbi F."/>
            <person name="Kohler A."/>
            <person name="Barry K."/>
            <person name="Baskaran P."/>
            <person name="Daum C."/>
            <person name="Fauchery L."/>
            <person name="Ihrmark K."/>
            <person name="Kuo A."/>
            <person name="LaButti K."/>
            <person name="Lipzen A."/>
            <person name="Morin E."/>
            <person name="Grigoriev I.V."/>
            <person name="Henrissat B."/>
            <person name="Lindahl B."/>
            <person name="Martin F."/>
        </authorList>
    </citation>
    <scope>NUCLEOTIDE SEQUENCE</scope>
    <source>
        <strain evidence="2">JB14</strain>
    </source>
</reference>
<evidence type="ECO:0000313" key="2">
    <source>
        <dbReference type="EMBL" id="KAE9384943.1"/>
    </source>
</evidence>
<dbReference type="EMBL" id="ML770054">
    <property type="protein sequence ID" value="KAE9384943.1"/>
    <property type="molecule type" value="Genomic_DNA"/>
</dbReference>
<keyword evidence="3" id="KW-1185">Reference proteome</keyword>
<proteinExistence type="predicted"/>
<feature type="region of interest" description="Disordered" evidence="1">
    <location>
        <begin position="155"/>
        <end position="192"/>
    </location>
</feature>
<organism evidence="2 3">
    <name type="scientific">Gymnopus androsaceus JB14</name>
    <dbReference type="NCBI Taxonomy" id="1447944"/>
    <lineage>
        <taxon>Eukaryota</taxon>
        <taxon>Fungi</taxon>
        <taxon>Dikarya</taxon>
        <taxon>Basidiomycota</taxon>
        <taxon>Agaricomycotina</taxon>
        <taxon>Agaricomycetes</taxon>
        <taxon>Agaricomycetidae</taxon>
        <taxon>Agaricales</taxon>
        <taxon>Marasmiineae</taxon>
        <taxon>Omphalotaceae</taxon>
        <taxon>Gymnopus</taxon>
    </lineage>
</organism>
<evidence type="ECO:0000313" key="3">
    <source>
        <dbReference type="Proteomes" id="UP000799118"/>
    </source>
</evidence>
<sequence>MHLPSLNIPDLFIPLWRGKFDCDKTDDCASWDWAVLKGTAWTQTLLLCTLKNGSKFDSTHGIFGDELWTHSSRFLDRLKWFMTLVPDLNNGKEMQDSRTEPNEPTELTLVARPLLANLLNPERDVTMVVRPLLANLLNPERDAYCDLLEGAQDKLHLDSRPEDGLDTDEPDSSGHPMVIDQHEDLPAPESRPLNYNGPVALSCDDTKAFAALHLYSDAQEKKSYLVGGTDGPILVPDPETVSKFMNDTTIGKGTKVCLWMLQIPLPKMPPIIAAAIPINDMLKVPQLLEFHKTIVFGLLDQNIKIISYACDGTKAECTIQRAFVELAESHIEVDIPSPHEGIASLHIWIPVFRSHPMAMIQDSKHALKTFRNNLFSGACLLVMGNHVAFYQQIRDIAFEKGSPLYHRDVDKLDHQDDNAASQLFSTATLQFLSEHHPEQLGVAIYLFVFGELCDAYQNQNINHSERINILLRLRYFINMLEQYIDKMSCYKVHQNALSREAVDIISFLVNGLISLIIIHRNYFPHIPLLPWMHSSEACEHTFGLGREIISKTSQC</sequence>
<name>A0A6A4GHX1_9AGAR</name>
<dbReference type="Proteomes" id="UP000799118">
    <property type="component" value="Unassembled WGS sequence"/>
</dbReference>